<accession>A0ABU6RP74</accession>
<feature type="compositionally biased region" description="Basic residues" evidence="1">
    <location>
        <begin position="37"/>
        <end position="49"/>
    </location>
</feature>
<reference evidence="2 3" key="1">
    <citation type="journal article" date="2023" name="Plants (Basel)">
        <title>Bridging the Gap: Combining Genomics and Transcriptomics Approaches to Understand Stylosanthes scabra, an Orphan Legume from the Brazilian Caatinga.</title>
        <authorList>
            <person name="Ferreira-Neto J.R.C."/>
            <person name="da Silva M.D."/>
            <person name="Binneck E."/>
            <person name="de Melo N.F."/>
            <person name="da Silva R.H."/>
            <person name="de Melo A.L.T.M."/>
            <person name="Pandolfi V."/>
            <person name="Bustamante F.O."/>
            <person name="Brasileiro-Vidal A.C."/>
            <person name="Benko-Iseppon A.M."/>
        </authorList>
    </citation>
    <scope>NUCLEOTIDE SEQUENCE [LARGE SCALE GENOMIC DNA]</scope>
    <source>
        <tissue evidence="2">Leaves</tissue>
    </source>
</reference>
<name>A0ABU6RP74_9FABA</name>
<gene>
    <name evidence="2" type="ORF">PIB30_073037</name>
</gene>
<sequence>MVDNGGIQATYRHAMYPILGEPLWEKYQFNRPLAPPVKRKPGCLKKKRRKDADEGPLGTASEQEPPLSKIDITRPDYSQPLIVEEELTASVSAPVTWPEKLPLRRIASQPQQHPHMDPMQGENAKTAKRLSEIIRKIPTPGFIPLGRNEQWLMF</sequence>
<dbReference type="EMBL" id="JASCZI010031085">
    <property type="protein sequence ID" value="MED6125901.1"/>
    <property type="molecule type" value="Genomic_DNA"/>
</dbReference>
<protein>
    <submittedName>
        <fullName evidence="2">Uncharacterized protein</fullName>
    </submittedName>
</protein>
<proteinExistence type="predicted"/>
<evidence type="ECO:0000313" key="2">
    <source>
        <dbReference type="EMBL" id="MED6125901.1"/>
    </source>
</evidence>
<organism evidence="2 3">
    <name type="scientific">Stylosanthes scabra</name>
    <dbReference type="NCBI Taxonomy" id="79078"/>
    <lineage>
        <taxon>Eukaryota</taxon>
        <taxon>Viridiplantae</taxon>
        <taxon>Streptophyta</taxon>
        <taxon>Embryophyta</taxon>
        <taxon>Tracheophyta</taxon>
        <taxon>Spermatophyta</taxon>
        <taxon>Magnoliopsida</taxon>
        <taxon>eudicotyledons</taxon>
        <taxon>Gunneridae</taxon>
        <taxon>Pentapetalae</taxon>
        <taxon>rosids</taxon>
        <taxon>fabids</taxon>
        <taxon>Fabales</taxon>
        <taxon>Fabaceae</taxon>
        <taxon>Papilionoideae</taxon>
        <taxon>50 kb inversion clade</taxon>
        <taxon>dalbergioids sensu lato</taxon>
        <taxon>Dalbergieae</taxon>
        <taxon>Pterocarpus clade</taxon>
        <taxon>Stylosanthes</taxon>
    </lineage>
</organism>
<comment type="caution">
    <text evidence="2">The sequence shown here is derived from an EMBL/GenBank/DDBJ whole genome shotgun (WGS) entry which is preliminary data.</text>
</comment>
<dbReference type="Proteomes" id="UP001341840">
    <property type="component" value="Unassembled WGS sequence"/>
</dbReference>
<evidence type="ECO:0000313" key="3">
    <source>
        <dbReference type="Proteomes" id="UP001341840"/>
    </source>
</evidence>
<keyword evidence="3" id="KW-1185">Reference proteome</keyword>
<feature type="region of interest" description="Disordered" evidence="1">
    <location>
        <begin position="33"/>
        <end position="73"/>
    </location>
</feature>
<evidence type="ECO:0000256" key="1">
    <source>
        <dbReference type="SAM" id="MobiDB-lite"/>
    </source>
</evidence>